<evidence type="ECO:0000313" key="16">
    <source>
        <dbReference type="EMBL" id="MYN05321.1"/>
    </source>
</evidence>
<dbReference type="RefSeq" id="WP_161028268.1">
    <property type="nucleotide sequence ID" value="NZ_WWCJ01000027.1"/>
</dbReference>
<keyword evidence="11 15" id="KW-1133">Transmembrane helix</keyword>
<evidence type="ECO:0000256" key="6">
    <source>
        <dbReference type="ARBA" id="ARBA00022475"/>
    </source>
</evidence>
<evidence type="ECO:0000256" key="10">
    <source>
        <dbReference type="ARBA" id="ARBA00022914"/>
    </source>
</evidence>
<dbReference type="GO" id="GO:0046872">
    <property type="term" value="F:metal ion binding"/>
    <property type="evidence" value="ECO:0007669"/>
    <property type="project" value="UniProtKB-KW"/>
</dbReference>
<dbReference type="Pfam" id="PF02411">
    <property type="entry name" value="MerT"/>
    <property type="match status" value="1"/>
</dbReference>
<keyword evidence="4" id="KW-0813">Transport</keyword>
<evidence type="ECO:0000256" key="7">
    <source>
        <dbReference type="ARBA" id="ARBA00022519"/>
    </source>
</evidence>
<reference evidence="16 17" key="1">
    <citation type="submission" date="2019-12" db="EMBL/GenBank/DDBJ databases">
        <title>Novel species isolated from a subtropical stream in China.</title>
        <authorList>
            <person name="Lu H."/>
        </authorList>
    </citation>
    <scope>NUCLEOTIDE SEQUENCE [LARGE SCALE GENOMIC DNA]</scope>
    <source>
        <strain evidence="16 17">DS3</strain>
    </source>
</reference>
<evidence type="ECO:0000256" key="3">
    <source>
        <dbReference type="ARBA" id="ARBA00017053"/>
    </source>
</evidence>
<dbReference type="NCBIfam" id="NF010314">
    <property type="entry name" value="PRK13751.2"/>
    <property type="match status" value="1"/>
</dbReference>
<keyword evidence="5" id="KW-0475">Mercuric resistance</keyword>
<gene>
    <name evidence="16" type="primary">merT</name>
    <name evidence="16" type="ORF">GTP41_24800</name>
</gene>
<dbReference type="GO" id="GO:0015097">
    <property type="term" value="F:mercury ion transmembrane transporter activity"/>
    <property type="evidence" value="ECO:0007669"/>
    <property type="project" value="InterPro"/>
</dbReference>
<organism evidence="16 17">
    <name type="scientific">Pseudoduganella guangdongensis</name>
    <dbReference type="NCBI Taxonomy" id="2692179"/>
    <lineage>
        <taxon>Bacteria</taxon>
        <taxon>Pseudomonadati</taxon>
        <taxon>Pseudomonadota</taxon>
        <taxon>Betaproteobacteria</taxon>
        <taxon>Burkholderiales</taxon>
        <taxon>Oxalobacteraceae</taxon>
        <taxon>Telluria group</taxon>
        <taxon>Pseudoduganella</taxon>
    </lineage>
</organism>
<dbReference type="Proteomes" id="UP000448575">
    <property type="component" value="Unassembled WGS sequence"/>
</dbReference>
<evidence type="ECO:0000256" key="9">
    <source>
        <dbReference type="ARBA" id="ARBA00022723"/>
    </source>
</evidence>
<proteinExistence type="inferred from homology"/>
<evidence type="ECO:0000256" key="8">
    <source>
        <dbReference type="ARBA" id="ARBA00022692"/>
    </source>
</evidence>
<keyword evidence="7" id="KW-0997">Cell inner membrane</keyword>
<evidence type="ECO:0000256" key="1">
    <source>
        <dbReference type="ARBA" id="ARBA00004429"/>
    </source>
</evidence>
<evidence type="ECO:0000256" key="15">
    <source>
        <dbReference type="SAM" id="Phobius"/>
    </source>
</evidence>
<protein>
    <recommendedName>
        <fullName evidence="3">Mercuric transport protein MerT</fullName>
    </recommendedName>
    <alternativeName>
        <fullName evidence="13">Mercury ion transport protein</fullName>
    </alternativeName>
</protein>
<comment type="similarity">
    <text evidence="2">Belongs to the MerT family.</text>
</comment>
<dbReference type="GO" id="GO:0005886">
    <property type="term" value="C:plasma membrane"/>
    <property type="evidence" value="ECO:0007669"/>
    <property type="project" value="UniProtKB-SubCell"/>
</dbReference>
<evidence type="ECO:0000256" key="12">
    <source>
        <dbReference type="ARBA" id="ARBA00023136"/>
    </source>
</evidence>
<accession>A0A6N9HNL6</accession>
<evidence type="ECO:0000256" key="14">
    <source>
        <dbReference type="ARBA" id="ARBA00045720"/>
    </source>
</evidence>
<dbReference type="InterPro" id="IPR003457">
    <property type="entry name" value="Transprt_MerT"/>
</dbReference>
<keyword evidence="8 15" id="KW-0812">Transmembrane</keyword>
<evidence type="ECO:0000256" key="4">
    <source>
        <dbReference type="ARBA" id="ARBA00022448"/>
    </source>
</evidence>
<evidence type="ECO:0000256" key="5">
    <source>
        <dbReference type="ARBA" id="ARBA00022466"/>
    </source>
</evidence>
<keyword evidence="6" id="KW-1003">Cell membrane</keyword>
<evidence type="ECO:0000313" key="17">
    <source>
        <dbReference type="Proteomes" id="UP000448575"/>
    </source>
</evidence>
<evidence type="ECO:0000256" key="2">
    <source>
        <dbReference type="ARBA" id="ARBA00008224"/>
    </source>
</evidence>
<comment type="caution">
    <text evidence="16">The sequence shown here is derived from an EMBL/GenBank/DDBJ whole genome shotgun (WGS) entry which is preliminary data.</text>
</comment>
<name>A0A6N9HNL6_9BURK</name>
<feature type="transmembrane region" description="Helical" evidence="15">
    <location>
        <begin position="100"/>
        <end position="119"/>
    </location>
</feature>
<comment type="subcellular location">
    <subcellularLocation>
        <location evidence="1">Cell inner membrane</location>
        <topology evidence="1">Multi-pass membrane protein</topology>
    </subcellularLocation>
</comment>
<keyword evidence="12 15" id="KW-0472">Membrane</keyword>
<comment type="function">
    <text evidence="14">Involved in mercury resistance. Probably transfers a mercuric ion from the periplasmic Hg(2+)-binding protein MerP to the cytoplasmic mercuric reductase MerA.</text>
</comment>
<evidence type="ECO:0000256" key="11">
    <source>
        <dbReference type="ARBA" id="ARBA00022989"/>
    </source>
</evidence>
<keyword evidence="17" id="KW-1185">Reference proteome</keyword>
<dbReference type="AlphaFoldDB" id="A0A6N9HNL6"/>
<evidence type="ECO:0000256" key="13">
    <source>
        <dbReference type="ARBA" id="ARBA00030934"/>
    </source>
</evidence>
<dbReference type="EMBL" id="WWCJ01000027">
    <property type="protein sequence ID" value="MYN05321.1"/>
    <property type="molecule type" value="Genomic_DNA"/>
</dbReference>
<feature type="transmembrane region" description="Helical" evidence="15">
    <location>
        <begin position="56"/>
        <end position="73"/>
    </location>
</feature>
<keyword evidence="9" id="KW-0479">Metal-binding</keyword>
<keyword evidence="10" id="KW-0476">Mercury</keyword>
<sequence length="123" mass="13531">MNSKLPTKASRRTGRVGLLAAGVAAILASTCCLGPLLLLMLGVSGAWIGSLTQLEPYRPFFVGISFVALAMSWRRVWRPTTDCAPGEACAIPQVRWSYQVLYIMVVLLLLIAVSFPWIAPWFY</sequence>
<dbReference type="Gene3D" id="1.10.287.910">
    <property type="entry name" value="bacterial mercury transporter, merf"/>
    <property type="match status" value="1"/>
</dbReference>